<dbReference type="Gene3D" id="3.40.50.720">
    <property type="entry name" value="NAD(P)-binding Rossmann-like Domain"/>
    <property type="match status" value="1"/>
</dbReference>
<dbReference type="InterPro" id="IPR051783">
    <property type="entry name" value="NAD(P)-dependent_oxidoreduct"/>
</dbReference>
<comment type="caution">
    <text evidence="2">The sequence shown here is derived from an EMBL/GenBank/DDBJ whole genome shotgun (WGS) entry which is preliminary data.</text>
</comment>
<evidence type="ECO:0000313" key="3">
    <source>
        <dbReference type="Proteomes" id="UP000256763"/>
    </source>
</evidence>
<proteinExistence type="predicted"/>
<dbReference type="SUPFAM" id="SSF51735">
    <property type="entry name" value="NAD(P)-binding Rossmann-fold domains"/>
    <property type="match status" value="1"/>
</dbReference>
<dbReference type="RefSeq" id="WP_116301541.1">
    <property type="nucleotide sequence ID" value="NZ_NFZV01000005.1"/>
</dbReference>
<feature type="domain" description="NAD-dependent epimerase/dehydratase" evidence="1">
    <location>
        <begin position="3"/>
        <end position="217"/>
    </location>
</feature>
<gene>
    <name evidence="2" type="ORF">CAL65_07810</name>
</gene>
<dbReference type="OrthoDB" id="9801056at2"/>
<name>A0A3E0X0P8_9GAMM</name>
<reference evidence="3" key="1">
    <citation type="submission" date="2017-05" db="EMBL/GenBank/DDBJ databases">
        <authorList>
            <person name="Sharma S."/>
            <person name="Sidhu C."/>
            <person name="Pinnaka A.K."/>
        </authorList>
    </citation>
    <scope>NUCLEOTIDE SEQUENCE [LARGE SCALE GENOMIC DNA]</scope>
    <source>
        <strain evidence="3">AK93</strain>
    </source>
</reference>
<evidence type="ECO:0000259" key="1">
    <source>
        <dbReference type="Pfam" id="PF01370"/>
    </source>
</evidence>
<sequence length="317" mass="34271">MTVAITGAGGFIGRVLAHRLHEGPTNPISISSQWKELPGGRPTPSLLDVDGWARSFKGAEVVVHLLGRAHILRERQGNPSEAFRQVNVDATQAVLEGARRAGVRRLVFVSSVGVHGPANGRVLRESDDLDASELYARSKLEAEKLVIEFAQAADFEWVIVRPPLVYGPGCPGNLHRLMELIYKGVPLPFGAVAGARSLIGVDNLSDFLVTCSKHPAAANQAFLVSDGEDIATGDLVRVLAQGMGRSPRLLNVPYELLLWAAKTFRKEELIRKVCDPLQVDSKKARILLGWHEVRSLSDGLLATARAFSESKKGGAAK</sequence>
<dbReference type="PANTHER" id="PTHR48079">
    <property type="entry name" value="PROTEIN YEEZ"/>
    <property type="match status" value="1"/>
</dbReference>
<accession>A0A3E0X0P8</accession>
<dbReference type="PANTHER" id="PTHR48079:SF6">
    <property type="entry name" value="NAD(P)-BINDING DOMAIN-CONTAINING PROTEIN-RELATED"/>
    <property type="match status" value="1"/>
</dbReference>
<dbReference type="InterPro" id="IPR001509">
    <property type="entry name" value="Epimerase_deHydtase"/>
</dbReference>
<organism evidence="2 3">
    <name type="scientific">Alkalilimnicola ehrlichii</name>
    <dbReference type="NCBI Taxonomy" id="351052"/>
    <lineage>
        <taxon>Bacteria</taxon>
        <taxon>Pseudomonadati</taxon>
        <taxon>Pseudomonadota</taxon>
        <taxon>Gammaproteobacteria</taxon>
        <taxon>Chromatiales</taxon>
        <taxon>Ectothiorhodospiraceae</taxon>
        <taxon>Alkalilimnicola</taxon>
    </lineage>
</organism>
<dbReference type="GO" id="GO:0005737">
    <property type="term" value="C:cytoplasm"/>
    <property type="evidence" value="ECO:0007669"/>
    <property type="project" value="TreeGrafter"/>
</dbReference>
<evidence type="ECO:0000313" key="2">
    <source>
        <dbReference type="EMBL" id="RFA37835.1"/>
    </source>
</evidence>
<dbReference type="GO" id="GO:0004029">
    <property type="term" value="F:aldehyde dehydrogenase (NAD+) activity"/>
    <property type="evidence" value="ECO:0007669"/>
    <property type="project" value="TreeGrafter"/>
</dbReference>
<dbReference type="AlphaFoldDB" id="A0A3E0X0P8"/>
<dbReference type="Proteomes" id="UP000256763">
    <property type="component" value="Unassembled WGS sequence"/>
</dbReference>
<keyword evidence="3" id="KW-1185">Reference proteome</keyword>
<protein>
    <recommendedName>
        <fullName evidence="1">NAD-dependent epimerase/dehydratase domain-containing protein</fullName>
    </recommendedName>
</protein>
<dbReference type="EMBL" id="NFZW01000006">
    <property type="protein sequence ID" value="RFA37835.1"/>
    <property type="molecule type" value="Genomic_DNA"/>
</dbReference>
<dbReference type="InterPro" id="IPR036291">
    <property type="entry name" value="NAD(P)-bd_dom_sf"/>
</dbReference>
<dbReference type="Pfam" id="PF01370">
    <property type="entry name" value="Epimerase"/>
    <property type="match status" value="1"/>
</dbReference>